<dbReference type="EMBL" id="SFCI01002671">
    <property type="protein sequence ID" value="TFY73648.1"/>
    <property type="molecule type" value="Genomic_DNA"/>
</dbReference>
<accession>A0A4Y9ZJ01</accession>
<evidence type="ECO:0000313" key="5">
    <source>
        <dbReference type="EMBL" id="TFY73648.1"/>
    </source>
</evidence>
<feature type="domain" description="Peptidase A1" evidence="4">
    <location>
        <begin position="1"/>
        <end position="267"/>
    </location>
</feature>
<keyword evidence="2" id="KW-0645">Protease</keyword>
<dbReference type="AlphaFoldDB" id="A0A4Y9ZJ01"/>
<organism evidence="5 6">
    <name type="scientific">Hericium alpestre</name>
    <dbReference type="NCBI Taxonomy" id="135208"/>
    <lineage>
        <taxon>Eukaryota</taxon>
        <taxon>Fungi</taxon>
        <taxon>Dikarya</taxon>
        <taxon>Basidiomycota</taxon>
        <taxon>Agaricomycotina</taxon>
        <taxon>Agaricomycetes</taxon>
        <taxon>Russulales</taxon>
        <taxon>Hericiaceae</taxon>
        <taxon>Hericium</taxon>
    </lineage>
</organism>
<dbReference type="PROSITE" id="PS51767">
    <property type="entry name" value="PEPTIDASE_A1"/>
    <property type="match status" value="1"/>
</dbReference>
<dbReference type="SUPFAM" id="SSF50630">
    <property type="entry name" value="Acid proteases"/>
    <property type="match status" value="1"/>
</dbReference>
<dbReference type="Proteomes" id="UP000298061">
    <property type="component" value="Unassembled WGS sequence"/>
</dbReference>
<keyword evidence="3" id="KW-0732">Signal</keyword>
<evidence type="ECO:0000259" key="4">
    <source>
        <dbReference type="PROSITE" id="PS51767"/>
    </source>
</evidence>
<dbReference type="InterPro" id="IPR021109">
    <property type="entry name" value="Peptidase_aspartic_dom_sf"/>
</dbReference>
<dbReference type="Gene3D" id="2.40.70.10">
    <property type="entry name" value="Acid Proteases"/>
    <property type="match status" value="1"/>
</dbReference>
<name>A0A4Y9ZJ01_9AGAM</name>
<comment type="similarity">
    <text evidence="1">Belongs to the peptidase A1 family.</text>
</comment>
<dbReference type="PANTHER" id="PTHR47966">
    <property type="entry name" value="BETA-SITE APP-CLEAVING ENZYME, ISOFORM A-RELATED"/>
    <property type="match status" value="1"/>
</dbReference>
<proteinExistence type="inferred from homology"/>
<protein>
    <recommendedName>
        <fullName evidence="4">Peptidase A1 domain-containing protein</fullName>
    </recommendedName>
</protein>
<keyword evidence="6" id="KW-1185">Reference proteome</keyword>
<keyword evidence="2" id="KW-0064">Aspartyl protease</keyword>
<feature type="chain" id="PRO_5021475278" description="Peptidase A1 domain-containing protein" evidence="3">
    <location>
        <begin position="21"/>
        <end position="331"/>
    </location>
</feature>
<feature type="signal peptide" evidence="3">
    <location>
        <begin position="1"/>
        <end position="20"/>
    </location>
</feature>
<evidence type="ECO:0000256" key="2">
    <source>
        <dbReference type="ARBA" id="ARBA00022750"/>
    </source>
</evidence>
<dbReference type="InterPro" id="IPR001969">
    <property type="entry name" value="Aspartic_peptidase_AS"/>
</dbReference>
<reference evidence="5 6" key="1">
    <citation type="submission" date="2019-02" db="EMBL/GenBank/DDBJ databases">
        <title>Genome sequencing of the rare red list fungi Hericium alpestre (H. flagellum).</title>
        <authorList>
            <person name="Buettner E."/>
            <person name="Kellner H."/>
        </authorList>
    </citation>
    <scope>NUCLEOTIDE SEQUENCE [LARGE SCALE GENOMIC DNA]</scope>
    <source>
        <strain evidence="5 6">DSM 108284</strain>
    </source>
</reference>
<dbReference type="GO" id="GO:0004190">
    <property type="term" value="F:aspartic-type endopeptidase activity"/>
    <property type="evidence" value="ECO:0007669"/>
    <property type="project" value="UniProtKB-KW"/>
</dbReference>
<dbReference type="PANTHER" id="PTHR47966:SF57">
    <property type="entry name" value="PEPTIDASE A1 DOMAIN-CONTAINING PROTEIN"/>
    <property type="match status" value="1"/>
</dbReference>
<dbReference type="InterPro" id="IPR033121">
    <property type="entry name" value="PEPTIDASE_A1"/>
</dbReference>
<keyword evidence="2" id="KW-0378">Hydrolase</keyword>
<dbReference type="PROSITE" id="PS00141">
    <property type="entry name" value="ASP_PROTEASE"/>
    <property type="match status" value="2"/>
</dbReference>
<evidence type="ECO:0000256" key="3">
    <source>
        <dbReference type="SAM" id="SignalP"/>
    </source>
</evidence>
<evidence type="ECO:0000313" key="6">
    <source>
        <dbReference type="Proteomes" id="UP000298061"/>
    </source>
</evidence>
<comment type="caution">
    <text evidence="5">The sequence shown here is derived from an EMBL/GenBank/DDBJ whole genome shotgun (WGS) entry which is preliminary data.</text>
</comment>
<dbReference type="InterPro" id="IPR001461">
    <property type="entry name" value="Aspartic_peptidase_A1"/>
</dbReference>
<sequence length="331" mass="34763">MKPSSLLVSALASGILPSLALRLPVERRTVASKGFVVSAHGCQTGNKGQLGLVNVKNNIYFTNITLGGVEVTVNVDTGSTNLVVVPQSHMTGANSTNFGPVLEGYGGGVAVDNISYAPFKLGSLRECDPGELNSSAADAPKGKAVVVLDTGAAMSDIPSPIADAIYENVPGAFFADEPGLWIVPCNTTANFTLDFAGQEYPVHPLDVTQVLSDTAKDGTQFSFCVGMWQPFNLGPTHFGGFDMLLGDAFLRNVYTACIYNYGNISKEGKPTATPYIQLLSTTNASEAAHDFKVSRKKQLSQLPPEAPASELPCLLELSSCNGTSNGTAQAH</sequence>
<evidence type="ECO:0000256" key="1">
    <source>
        <dbReference type="ARBA" id="ARBA00007447"/>
    </source>
</evidence>
<gene>
    <name evidence="5" type="ORF">EWM64_g10364</name>
</gene>
<dbReference type="GO" id="GO:0006508">
    <property type="term" value="P:proteolysis"/>
    <property type="evidence" value="ECO:0007669"/>
    <property type="project" value="InterPro"/>
</dbReference>
<dbReference type="OrthoDB" id="3068661at2759"/>
<dbReference type="Pfam" id="PF00026">
    <property type="entry name" value="Asp"/>
    <property type="match status" value="1"/>
</dbReference>